<keyword evidence="1" id="KW-0560">Oxidoreductase</keyword>
<reference evidence="3" key="1">
    <citation type="journal article" date="2014" name="Front. Microbiol.">
        <title>High frequency of phylogenetically diverse reductive dehalogenase-homologous genes in deep subseafloor sedimentary metagenomes.</title>
        <authorList>
            <person name="Kawai M."/>
            <person name="Futagami T."/>
            <person name="Toyoda A."/>
            <person name="Takaki Y."/>
            <person name="Nishi S."/>
            <person name="Hori S."/>
            <person name="Arai W."/>
            <person name="Tsubouchi T."/>
            <person name="Morono Y."/>
            <person name="Uchiyama I."/>
            <person name="Ito T."/>
            <person name="Fujiyama A."/>
            <person name="Inagaki F."/>
            <person name="Takami H."/>
        </authorList>
    </citation>
    <scope>NUCLEOTIDE SEQUENCE</scope>
    <source>
        <strain evidence="3">Expedition CK06-06</strain>
    </source>
</reference>
<dbReference type="InterPro" id="IPR036291">
    <property type="entry name" value="NAD(P)-bd_dom_sf"/>
</dbReference>
<evidence type="ECO:0000313" key="3">
    <source>
        <dbReference type="EMBL" id="GAF91882.1"/>
    </source>
</evidence>
<protein>
    <recommendedName>
        <fullName evidence="2">Gfo/Idh/MocA-like oxidoreductase N-terminal domain-containing protein</fullName>
    </recommendedName>
</protein>
<accession>X0TUP7</accession>
<name>X0TUP7_9ZZZZ</name>
<proteinExistence type="predicted"/>
<organism evidence="3">
    <name type="scientific">marine sediment metagenome</name>
    <dbReference type="NCBI Taxonomy" id="412755"/>
    <lineage>
        <taxon>unclassified sequences</taxon>
        <taxon>metagenomes</taxon>
        <taxon>ecological metagenomes</taxon>
    </lineage>
</organism>
<dbReference type="PANTHER" id="PTHR43818">
    <property type="entry name" value="BCDNA.GH03377"/>
    <property type="match status" value="1"/>
</dbReference>
<gene>
    <name evidence="3" type="ORF">S01H1_19113</name>
</gene>
<feature type="non-terminal residue" evidence="3">
    <location>
        <position position="116"/>
    </location>
</feature>
<comment type="caution">
    <text evidence="3">The sequence shown here is derived from an EMBL/GenBank/DDBJ whole genome shotgun (WGS) entry which is preliminary data.</text>
</comment>
<dbReference type="SUPFAM" id="SSF51735">
    <property type="entry name" value="NAD(P)-binding Rossmann-fold domains"/>
    <property type="match status" value="1"/>
</dbReference>
<evidence type="ECO:0000259" key="2">
    <source>
        <dbReference type="Pfam" id="PF01408"/>
    </source>
</evidence>
<dbReference type="AlphaFoldDB" id="X0TUP7"/>
<dbReference type="EMBL" id="BARS01010289">
    <property type="protein sequence ID" value="GAF91882.1"/>
    <property type="molecule type" value="Genomic_DNA"/>
</dbReference>
<dbReference type="GO" id="GO:0000166">
    <property type="term" value="F:nucleotide binding"/>
    <property type="evidence" value="ECO:0007669"/>
    <property type="project" value="InterPro"/>
</dbReference>
<dbReference type="PANTHER" id="PTHR43818:SF11">
    <property type="entry name" value="BCDNA.GH03377"/>
    <property type="match status" value="1"/>
</dbReference>
<dbReference type="InterPro" id="IPR050463">
    <property type="entry name" value="Gfo/Idh/MocA_oxidrdct_glycsds"/>
</dbReference>
<dbReference type="InterPro" id="IPR000683">
    <property type="entry name" value="Gfo/Idh/MocA-like_OxRdtase_N"/>
</dbReference>
<evidence type="ECO:0000256" key="1">
    <source>
        <dbReference type="ARBA" id="ARBA00023002"/>
    </source>
</evidence>
<feature type="domain" description="Gfo/Idh/MocA-like oxidoreductase N-terminal" evidence="2">
    <location>
        <begin position="5"/>
        <end position="115"/>
    </location>
</feature>
<sequence length="116" mass="12866">MKKVKFCLIGAGRAGMVHARNYEFEIANTEIVAIVDANRKVAEEAAKELSTNNFFTEFEEALRCEEFDAVCIGAPTFVHAEVVIKAADAGKHIFCEKPLSSTLEEAKQMENAIKRN</sequence>
<dbReference type="Pfam" id="PF01408">
    <property type="entry name" value="GFO_IDH_MocA"/>
    <property type="match status" value="1"/>
</dbReference>
<dbReference type="GO" id="GO:0016491">
    <property type="term" value="F:oxidoreductase activity"/>
    <property type="evidence" value="ECO:0007669"/>
    <property type="project" value="UniProtKB-KW"/>
</dbReference>
<dbReference type="Gene3D" id="3.40.50.720">
    <property type="entry name" value="NAD(P)-binding Rossmann-like Domain"/>
    <property type="match status" value="1"/>
</dbReference>